<reference evidence="11 12" key="1">
    <citation type="journal article" date="2011" name="J. Bacteriol.">
        <title>Genome sequence of Microbacterium testaceum StLB037, an N-acylhomoserine lactone-degrading bacterium isolated from potato leaves.</title>
        <authorList>
            <person name="Morohoshi T."/>
            <person name="Wang W.-Z."/>
            <person name="Someya N."/>
            <person name="Ikeda T."/>
        </authorList>
    </citation>
    <scope>NUCLEOTIDE SEQUENCE [LARGE SCALE GENOMIC DNA]</scope>
    <source>
        <strain evidence="11 12">StLB037</strain>
    </source>
</reference>
<evidence type="ECO:0000313" key="11">
    <source>
        <dbReference type="EMBL" id="BAJ72979.1"/>
    </source>
</evidence>
<dbReference type="Proteomes" id="UP000008975">
    <property type="component" value="Chromosome"/>
</dbReference>
<dbReference type="Gene3D" id="1.20.5.3310">
    <property type="match status" value="1"/>
</dbReference>
<accession>E8N7E6</accession>
<evidence type="ECO:0000256" key="10">
    <source>
        <dbReference type="SAM" id="MobiDB-lite"/>
    </source>
</evidence>
<dbReference type="eggNOG" id="COG1826">
    <property type="taxonomic scope" value="Bacteria"/>
</dbReference>
<dbReference type="PANTHER" id="PTHR42982">
    <property type="entry name" value="SEC-INDEPENDENT PROTEIN TRANSLOCASE PROTEIN TATA"/>
    <property type="match status" value="1"/>
</dbReference>
<dbReference type="PANTHER" id="PTHR42982:SF8">
    <property type="entry name" value="SEC-INDEPENDENT PROTEIN TRANSLOCASE PROTEIN TATA"/>
    <property type="match status" value="1"/>
</dbReference>
<evidence type="ECO:0000256" key="1">
    <source>
        <dbReference type="ARBA" id="ARBA00004162"/>
    </source>
</evidence>
<dbReference type="GO" id="GO:0033281">
    <property type="term" value="C:TAT protein transport complex"/>
    <property type="evidence" value="ECO:0007669"/>
    <property type="project" value="UniProtKB-UniRule"/>
</dbReference>
<dbReference type="KEGG" id="mts:MTES_0015"/>
<evidence type="ECO:0000256" key="4">
    <source>
        <dbReference type="ARBA" id="ARBA00022692"/>
    </source>
</evidence>
<dbReference type="EMBL" id="AP012052">
    <property type="protein sequence ID" value="BAJ72979.1"/>
    <property type="molecule type" value="Genomic_DNA"/>
</dbReference>
<dbReference type="STRING" id="979556.MTES_0015"/>
<keyword evidence="6 9" id="KW-1133">Transmembrane helix</keyword>
<keyword evidence="3 9" id="KW-1003">Cell membrane</keyword>
<comment type="similarity">
    <text evidence="9">Belongs to the TatA/E family.</text>
</comment>
<reference key="2">
    <citation type="submission" date="2011-02" db="EMBL/GenBank/DDBJ databases">
        <title>Genome sequence of Microbacterium testaceum StLB037.</title>
        <authorList>
            <person name="Morohoshi T."/>
            <person name="Wang W.Z."/>
            <person name="Someya N."/>
            <person name="Ikeda T."/>
        </authorList>
    </citation>
    <scope>NUCLEOTIDE SEQUENCE</scope>
    <source>
        <strain>StLB037</strain>
    </source>
</reference>
<dbReference type="GO" id="GO:0008320">
    <property type="term" value="F:protein transmembrane transporter activity"/>
    <property type="evidence" value="ECO:0007669"/>
    <property type="project" value="UniProtKB-UniRule"/>
</dbReference>
<proteinExistence type="inferred from homology"/>
<keyword evidence="5 9" id="KW-0653">Protein transport</keyword>
<protein>
    <recommendedName>
        <fullName evidence="9">Sec-independent protein translocase protein TatA</fullName>
    </recommendedName>
</protein>
<dbReference type="HAMAP" id="MF_00236">
    <property type="entry name" value="TatA_E"/>
    <property type="match status" value="1"/>
</dbReference>
<dbReference type="OrthoDB" id="5245163at2"/>
<feature type="region of interest" description="Disordered" evidence="10">
    <location>
        <begin position="44"/>
        <end position="82"/>
    </location>
</feature>
<comment type="function">
    <text evidence="9">Part of the twin-arginine translocation (Tat) system that transports large folded proteins containing a characteristic twin-arginine motif in their signal peptide across membranes. TatA could form the protein-conducting channel of the Tat system.</text>
</comment>
<organism evidence="11 12">
    <name type="scientific">Microbacterium testaceum (strain StLB037)</name>
    <dbReference type="NCBI Taxonomy" id="979556"/>
    <lineage>
        <taxon>Bacteria</taxon>
        <taxon>Bacillati</taxon>
        <taxon>Actinomycetota</taxon>
        <taxon>Actinomycetes</taxon>
        <taxon>Micrococcales</taxon>
        <taxon>Microbacteriaceae</taxon>
        <taxon>Microbacterium</taxon>
    </lineage>
</organism>
<keyword evidence="7 9" id="KW-0811">Translocation</keyword>
<dbReference type="InterPro" id="IPR003369">
    <property type="entry name" value="TatA/B/E"/>
</dbReference>
<evidence type="ECO:0000256" key="6">
    <source>
        <dbReference type="ARBA" id="ARBA00022989"/>
    </source>
</evidence>
<keyword evidence="9" id="KW-0997">Cell inner membrane</keyword>
<dbReference type="RefSeq" id="WP_013583106.1">
    <property type="nucleotide sequence ID" value="NC_015125.1"/>
</dbReference>
<evidence type="ECO:0000256" key="9">
    <source>
        <dbReference type="HAMAP-Rule" id="MF_00236"/>
    </source>
</evidence>
<sequence length="82" mass="8462">MLQNLTGWHALIVLAVIVLIFGAAKLPALARSLGQSVRILKSEVGDSRADAAEAPTDETSVHAHAERPAASATPVLSPPSTP</sequence>
<dbReference type="InterPro" id="IPR006312">
    <property type="entry name" value="TatA/E"/>
</dbReference>
<keyword evidence="2 9" id="KW-0813">Transport</keyword>
<keyword evidence="8 9" id="KW-0472">Membrane</keyword>
<evidence type="ECO:0000256" key="5">
    <source>
        <dbReference type="ARBA" id="ARBA00022927"/>
    </source>
</evidence>
<name>E8N7E6_MICTS</name>
<keyword evidence="4 9" id="KW-0812">Transmembrane</keyword>
<dbReference type="GO" id="GO:0043953">
    <property type="term" value="P:protein transport by the Tat complex"/>
    <property type="evidence" value="ECO:0007669"/>
    <property type="project" value="UniProtKB-UniRule"/>
</dbReference>
<evidence type="ECO:0000256" key="2">
    <source>
        <dbReference type="ARBA" id="ARBA00022448"/>
    </source>
</evidence>
<dbReference type="Pfam" id="PF02416">
    <property type="entry name" value="TatA_B_E"/>
    <property type="match status" value="1"/>
</dbReference>
<comment type="subcellular location">
    <subcellularLocation>
        <location evidence="9">Cell inner membrane</location>
        <topology evidence="9">Single-pass membrane protein</topology>
    </subcellularLocation>
    <subcellularLocation>
        <location evidence="1">Cell membrane</location>
        <topology evidence="1">Single-pass membrane protein</topology>
    </subcellularLocation>
</comment>
<evidence type="ECO:0000256" key="3">
    <source>
        <dbReference type="ARBA" id="ARBA00022475"/>
    </source>
</evidence>
<evidence type="ECO:0000313" key="12">
    <source>
        <dbReference type="Proteomes" id="UP000008975"/>
    </source>
</evidence>
<gene>
    <name evidence="9" type="primary">tatA</name>
    <name evidence="11" type="ordered locus">MTES_0015</name>
</gene>
<evidence type="ECO:0000256" key="7">
    <source>
        <dbReference type="ARBA" id="ARBA00023010"/>
    </source>
</evidence>
<evidence type="ECO:0000256" key="8">
    <source>
        <dbReference type="ARBA" id="ARBA00023136"/>
    </source>
</evidence>
<dbReference type="AlphaFoldDB" id="E8N7E6"/>
<comment type="subunit">
    <text evidence="9">The Tat system comprises two distinct complexes: a TatABC complex, containing multiple copies of TatA, TatB and TatC subunits, and a separate TatA complex, containing only TatA subunits. Substrates initially bind to the TatABC complex, which probably triggers association of the separate TatA complex to form the active translocon.</text>
</comment>
<dbReference type="HOGENOM" id="CLU_086034_4_4_11"/>